<reference evidence="10 11" key="1">
    <citation type="submission" date="2019-07" db="EMBL/GenBank/DDBJ databases">
        <title>Draft genome assembly of a fouling barnacle, Amphibalanus amphitrite (Darwin, 1854): The first reference genome for Thecostraca.</title>
        <authorList>
            <person name="Kim W."/>
        </authorList>
    </citation>
    <scope>NUCLEOTIDE SEQUENCE [LARGE SCALE GENOMIC DNA]</scope>
    <source>
        <strain evidence="10">SNU_AA5</strain>
        <tissue evidence="10">Soma without cirri and trophi</tissue>
    </source>
</reference>
<keyword evidence="6 8" id="KW-0810">Translation regulation</keyword>
<dbReference type="Proteomes" id="UP000440578">
    <property type="component" value="Unassembled WGS sequence"/>
</dbReference>
<accession>A0A6A4W2V7</accession>
<gene>
    <name evidence="10" type="primary">nos</name>
    <name evidence="10" type="ORF">FJT64_004555</name>
</gene>
<evidence type="ECO:0000256" key="3">
    <source>
        <dbReference type="ARBA" id="ARBA00022723"/>
    </source>
</evidence>
<evidence type="ECO:0000256" key="8">
    <source>
        <dbReference type="PROSITE-ProRule" id="PRU00855"/>
    </source>
</evidence>
<comment type="subcellular location">
    <subcellularLocation>
        <location evidence="1">Cytoplasm</location>
    </subcellularLocation>
</comment>
<keyword evidence="11" id="KW-1185">Reference proteome</keyword>
<evidence type="ECO:0000256" key="5">
    <source>
        <dbReference type="ARBA" id="ARBA00022833"/>
    </source>
</evidence>
<dbReference type="InterPro" id="IPR038129">
    <property type="entry name" value="Nanos_sf"/>
</dbReference>
<dbReference type="GO" id="GO:0003723">
    <property type="term" value="F:RNA binding"/>
    <property type="evidence" value="ECO:0007669"/>
    <property type="project" value="UniProtKB-UniRule"/>
</dbReference>
<dbReference type="GO" id="GO:0006417">
    <property type="term" value="P:regulation of translation"/>
    <property type="evidence" value="ECO:0007669"/>
    <property type="project" value="UniProtKB-UniRule"/>
</dbReference>
<dbReference type="InterPro" id="IPR024161">
    <property type="entry name" value="Znf_nanos-typ"/>
</dbReference>
<comment type="similarity">
    <text evidence="8">Belongs to the nanos family.</text>
</comment>
<keyword evidence="2" id="KW-0963">Cytoplasm</keyword>
<keyword evidence="5" id="KW-0862">Zinc</keyword>
<evidence type="ECO:0000256" key="4">
    <source>
        <dbReference type="ARBA" id="ARBA00022771"/>
    </source>
</evidence>
<name>A0A6A4W2V7_AMPAM</name>
<evidence type="ECO:0000256" key="6">
    <source>
        <dbReference type="ARBA" id="ARBA00022845"/>
    </source>
</evidence>
<dbReference type="Gene3D" id="4.10.60.30">
    <property type="entry name" value="Nanos, RNA-binding domain"/>
    <property type="match status" value="1"/>
</dbReference>
<evidence type="ECO:0000313" key="11">
    <source>
        <dbReference type="Proteomes" id="UP000440578"/>
    </source>
</evidence>
<dbReference type="AlphaFoldDB" id="A0A6A4W2V7"/>
<keyword evidence="4 8" id="KW-0863">Zinc-finger</keyword>
<organism evidence="10 11">
    <name type="scientific">Amphibalanus amphitrite</name>
    <name type="common">Striped barnacle</name>
    <name type="synonym">Balanus amphitrite</name>
    <dbReference type="NCBI Taxonomy" id="1232801"/>
    <lineage>
        <taxon>Eukaryota</taxon>
        <taxon>Metazoa</taxon>
        <taxon>Ecdysozoa</taxon>
        <taxon>Arthropoda</taxon>
        <taxon>Crustacea</taxon>
        <taxon>Multicrustacea</taxon>
        <taxon>Cirripedia</taxon>
        <taxon>Thoracica</taxon>
        <taxon>Thoracicalcarea</taxon>
        <taxon>Balanomorpha</taxon>
        <taxon>Balanoidea</taxon>
        <taxon>Balanidae</taxon>
        <taxon>Amphibalaninae</taxon>
        <taxon>Amphibalanus</taxon>
    </lineage>
</organism>
<dbReference type="EMBL" id="VIIS01001447">
    <property type="protein sequence ID" value="KAF0298060.1"/>
    <property type="molecule type" value="Genomic_DNA"/>
</dbReference>
<evidence type="ECO:0000256" key="2">
    <source>
        <dbReference type="ARBA" id="ARBA00022490"/>
    </source>
</evidence>
<dbReference type="OrthoDB" id="6381388at2759"/>
<evidence type="ECO:0000256" key="1">
    <source>
        <dbReference type="ARBA" id="ARBA00004496"/>
    </source>
</evidence>
<dbReference type="GO" id="GO:0005737">
    <property type="term" value="C:cytoplasm"/>
    <property type="evidence" value="ECO:0007669"/>
    <property type="project" value="UniProtKB-SubCell"/>
</dbReference>
<dbReference type="InterPro" id="IPR008705">
    <property type="entry name" value="Nanos/Xcar2"/>
</dbReference>
<protein>
    <submittedName>
        <fullName evidence="10">Protein nanos</fullName>
    </submittedName>
</protein>
<keyword evidence="3" id="KW-0479">Metal-binding</keyword>
<evidence type="ECO:0000259" key="9">
    <source>
        <dbReference type="PROSITE" id="PS51522"/>
    </source>
</evidence>
<sequence length="88" mass="10171">MWPDLIAYRPDVFFDGKLAPLMFQFGIWNTTDESIIDQRGIVRCPVLRAYTCPTCGARGDNAHTIKYCPQRPVCKPVLPRMIRKTVHY</sequence>
<dbReference type="PANTHER" id="PTHR12887">
    <property type="entry name" value="NANOS PROTEIN"/>
    <property type="match status" value="1"/>
</dbReference>
<comment type="caution">
    <text evidence="10">The sequence shown here is derived from an EMBL/GenBank/DDBJ whole genome shotgun (WGS) entry which is preliminary data.</text>
</comment>
<evidence type="ECO:0000256" key="7">
    <source>
        <dbReference type="ARBA" id="ARBA00022884"/>
    </source>
</evidence>
<dbReference type="Pfam" id="PF05741">
    <property type="entry name" value="zf-nanos"/>
    <property type="match status" value="1"/>
</dbReference>
<feature type="domain" description="Nanos-type" evidence="9">
    <location>
        <begin position="1"/>
        <end position="70"/>
    </location>
</feature>
<evidence type="ECO:0000313" key="10">
    <source>
        <dbReference type="EMBL" id="KAF0298060.1"/>
    </source>
</evidence>
<dbReference type="PROSITE" id="PS51522">
    <property type="entry name" value="ZF_NANOS"/>
    <property type="match status" value="1"/>
</dbReference>
<proteinExistence type="inferred from homology"/>
<keyword evidence="7 8" id="KW-0694">RNA-binding</keyword>
<dbReference type="GO" id="GO:0008270">
    <property type="term" value="F:zinc ion binding"/>
    <property type="evidence" value="ECO:0007669"/>
    <property type="project" value="UniProtKB-KW"/>
</dbReference>